<dbReference type="RefSeq" id="WP_048693998.1">
    <property type="nucleotide sequence ID" value="NZ_HG764815.1"/>
</dbReference>
<dbReference type="InterPro" id="IPR029033">
    <property type="entry name" value="His_PPase_superfam"/>
</dbReference>
<dbReference type="InterPro" id="IPR001345">
    <property type="entry name" value="PG/BPGM_mutase_AS"/>
</dbReference>
<keyword evidence="3" id="KW-1185">Reference proteome</keyword>
<protein>
    <recommendedName>
        <fullName evidence="4">Phosphoglycerate mutase</fullName>
    </recommendedName>
</protein>
<dbReference type="EMBL" id="CAJA01000124">
    <property type="protein sequence ID" value="CCH72911.1"/>
    <property type="molecule type" value="Genomic_DNA"/>
</dbReference>
<dbReference type="PANTHER" id="PTHR48100">
    <property type="entry name" value="BROAD-SPECIFICITY PHOSPHATASE YOR283W-RELATED"/>
    <property type="match status" value="1"/>
</dbReference>
<dbReference type="PANTHER" id="PTHR48100:SF62">
    <property type="entry name" value="GLUCOSYL-3-PHOSPHOGLYCERATE PHOSPHATASE"/>
    <property type="match status" value="1"/>
</dbReference>
<dbReference type="Gene3D" id="3.40.50.1240">
    <property type="entry name" value="Phosphoglycerate mutase-like"/>
    <property type="match status" value="1"/>
</dbReference>
<feature type="compositionally biased region" description="Basic and acidic residues" evidence="1">
    <location>
        <begin position="26"/>
        <end position="36"/>
    </location>
</feature>
<evidence type="ECO:0000256" key="1">
    <source>
        <dbReference type="SAM" id="MobiDB-lite"/>
    </source>
</evidence>
<evidence type="ECO:0000313" key="3">
    <source>
        <dbReference type="Proteomes" id="UP000035763"/>
    </source>
</evidence>
<proteinExistence type="predicted"/>
<dbReference type="GO" id="GO:0016791">
    <property type="term" value="F:phosphatase activity"/>
    <property type="evidence" value="ECO:0007669"/>
    <property type="project" value="TreeGrafter"/>
</dbReference>
<organism evidence="2 3">
    <name type="scientific">Nostocoides australiense Ben110</name>
    <dbReference type="NCBI Taxonomy" id="1193182"/>
    <lineage>
        <taxon>Bacteria</taxon>
        <taxon>Bacillati</taxon>
        <taxon>Actinomycetota</taxon>
        <taxon>Actinomycetes</taxon>
        <taxon>Micrococcales</taxon>
        <taxon>Intrasporangiaceae</taxon>
        <taxon>Nostocoides</taxon>
    </lineage>
</organism>
<dbReference type="OrthoDB" id="9793115at2"/>
<dbReference type="STRING" id="1193182.BN11_210016"/>
<gene>
    <name evidence="2" type="ORF">BN11_210016</name>
</gene>
<dbReference type="SMART" id="SM00855">
    <property type="entry name" value="PGAM"/>
    <property type="match status" value="1"/>
</dbReference>
<dbReference type="SUPFAM" id="SSF53254">
    <property type="entry name" value="Phosphoglycerate mutase-like"/>
    <property type="match status" value="1"/>
</dbReference>
<accession>W6JW49</accession>
<dbReference type="CDD" id="cd07067">
    <property type="entry name" value="HP_PGM_like"/>
    <property type="match status" value="1"/>
</dbReference>
<dbReference type="AlphaFoldDB" id="W6JW49"/>
<sequence length="242" mass="26211">MRLILIRHGQSGNNLIWEQTGGSVGRHPDTPLTDRGHEQARKLAAAVADGVLPWRIGALYCSLMTRAVQTAAPLADALDLPLGHLDIFESDGPYDEDPATGARTPHAGAGRTALLGLSRRLELADDVDESGWWRGDVENADGRLARATRVLEEVRQRHTSLWPTDSGTAGGSAARDAVALVTHGHFTQYLLRAFLSIDTIGGWIDIDNTSVTLLEEQAAYGNTPVAVRINWTPHLTEAERTT</sequence>
<reference evidence="2 3" key="1">
    <citation type="journal article" date="2013" name="ISME J.">
        <title>A metabolic model for members of the genus Tetrasphaera involved in enhanced biological phosphorus removal.</title>
        <authorList>
            <person name="Kristiansen R."/>
            <person name="Nguyen H.T.T."/>
            <person name="Saunders A.M."/>
            <person name="Nielsen J.L."/>
            <person name="Wimmer R."/>
            <person name="Le V.Q."/>
            <person name="McIlroy S.J."/>
            <person name="Petrovski S."/>
            <person name="Seviour R.J."/>
            <person name="Calteau A."/>
            <person name="Nielsen K.L."/>
            <person name="Nielsen P.H."/>
        </authorList>
    </citation>
    <scope>NUCLEOTIDE SEQUENCE [LARGE SCALE GENOMIC DNA]</scope>
    <source>
        <strain evidence="2 3">Ben110</strain>
    </source>
</reference>
<name>W6JW49_9MICO</name>
<evidence type="ECO:0008006" key="4">
    <source>
        <dbReference type="Google" id="ProtNLM"/>
    </source>
</evidence>
<comment type="caution">
    <text evidence="2">The sequence shown here is derived from an EMBL/GenBank/DDBJ whole genome shotgun (WGS) entry which is preliminary data.</text>
</comment>
<dbReference type="InterPro" id="IPR013078">
    <property type="entry name" value="His_Pase_superF_clade-1"/>
</dbReference>
<dbReference type="PROSITE" id="PS00175">
    <property type="entry name" value="PG_MUTASE"/>
    <property type="match status" value="1"/>
</dbReference>
<dbReference type="InterPro" id="IPR050275">
    <property type="entry name" value="PGM_Phosphatase"/>
</dbReference>
<evidence type="ECO:0000313" key="2">
    <source>
        <dbReference type="EMBL" id="CCH72911.1"/>
    </source>
</evidence>
<feature type="region of interest" description="Disordered" evidence="1">
    <location>
        <begin position="17"/>
        <end position="36"/>
    </location>
</feature>
<dbReference type="GO" id="GO:0005737">
    <property type="term" value="C:cytoplasm"/>
    <property type="evidence" value="ECO:0007669"/>
    <property type="project" value="TreeGrafter"/>
</dbReference>
<dbReference type="Proteomes" id="UP000035763">
    <property type="component" value="Unassembled WGS sequence"/>
</dbReference>
<dbReference type="Pfam" id="PF00300">
    <property type="entry name" value="His_Phos_1"/>
    <property type="match status" value="1"/>
</dbReference>